<sequence length="297" mass="31315">MTPTLNTLNTSFAITNALHFAEAVPGLPVADIRTPLASASVALQGGHVLTWQPAGQSPVLWVSKAAVFAPGQPVRGGVPVCWPWFGAVPGKATHGFVRTRMWQVRGTELDATGQVVLRLGMSDDDATRALWDHAFDLELVVTVGSTLTLALTTRNTGSAPFTITQALHTYFCTGDIAQTAVQGLDGTSYLDKVQNFAVCQQTGDVTFSGETDRIYTDTEADSLILDGAGGRSIRISKQGSASTVVWNPWTEKEKTMADMAAGEHRQFLCVETCNAGPDAVAIAAGGAHTLVATISVA</sequence>
<feature type="active site" evidence="5">
    <location>
        <position position="168"/>
    </location>
</feature>
<evidence type="ECO:0000256" key="4">
    <source>
        <dbReference type="PIRNR" id="PIRNR016020"/>
    </source>
</evidence>
<keyword evidence="3 4" id="KW-0413">Isomerase</keyword>
<proteinExistence type="inferred from homology"/>
<evidence type="ECO:0000313" key="6">
    <source>
        <dbReference type="EMBL" id="OQW88601.1"/>
    </source>
</evidence>
<organism evidence="6 7">
    <name type="scientific">Rhodoferax ferrireducens</name>
    <dbReference type="NCBI Taxonomy" id="192843"/>
    <lineage>
        <taxon>Bacteria</taxon>
        <taxon>Pseudomonadati</taxon>
        <taxon>Pseudomonadota</taxon>
        <taxon>Betaproteobacteria</taxon>
        <taxon>Burkholderiales</taxon>
        <taxon>Comamonadaceae</taxon>
        <taxon>Rhodoferax</taxon>
    </lineage>
</organism>
<dbReference type="PANTHER" id="PTHR11122:SF13">
    <property type="entry name" value="GLUCOSE-6-PHOSPHATE 1-EPIMERASE"/>
    <property type="match status" value="1"/>
</dbReference>
<evidence type="ECO:0000256" key="2">
    <source>
        <dbReference type="ARBA" id="ARBA00005866"/>
    </source>
</evidence>
<reference evidence="6 7" key="1">
    <citation type="submission" date="2017-01" db="EMBL/GenBank/DDBJ databases">
        <title>Novel large sulfur bacteria in the metagenomes of groundwater-fed chemosynthetic microbial mats in the Lake Huron basin.</title>
        <authorList>
            <person name="Sharrar A.M."/>
            <person name="Flood B.E."/>
            <person name="Bailey J.V."/>
            <person name="Jones D.S."/>
            <person name="Biddanda B."/>
            <person name="Ruberg S.A."/>
            <person name="Marcus D.N."/>
            <person name="Dick G.J."/>
        </authorList>
    </citation>
    <scope>NUCLEOTIDE SEQUENCE [LARGE SCALE GENOMIC DNA]</scope>
    <source>
        <strain evidence="6">A7</strain>
    </source>
</reference>
<evidence type="ECO:0000256" key="5">
    <source>
        <dbReference type="PIRSR" id="PIRSR016020-1"/>
    </source>
</evidence>
<comment type="caution">
    <text evidence="6">The sequence shown here is derived from an EMBL/GenBank/DDBJ whole genome shotgun (WGS) entry which is preliminary data.</text>
</comment>
<dbReference type="Gene3D" id="2.70.98.10">
    <property type="match status" value="1"/>
</dbReference>
<protein>
    <recommendedName>
        <fullName evidence="4">Putative glucose-6-phosphate 1-epimerase</fullName>
        <ecNumber evidence="4">5.1.3.15</ecNumber>
    </recommendedName>
</protein>
<dbReference type="GO" id="GO:0047938">
    <property type="term" value="F:glucose-6-phosphate 1-epimerase activity"/>
    <property type="evidence" value="ECO:0007669"/>
    <property type="project" value="UniProtKB-UniRule"/>
</dbReference>
<dbReference type="InterPro" id="IPR025532">
    <property type="entry name" value="G6P_1-epimerase"/>
</dbReference>
<accession>A0A1W9KVJ7</accession>
<dbReference type="SUPFAM" id="SSF74650">
    <property type="entry name" value="Galactose mutarotase-like"/>
    <property type="match status" value="1"/>
</dbReference>
<name>A0A1W9KVJ7_9BURK</name>
<dbReference type="Proteomes" id="UP000192505">
    <property type="component" value="Unassembled WGS sequence"/>
</dbReference>
<comment type="catalytic activity">
    <reaction evidence="1">
        <text>alpha-D-glucose 6-phosphate = beta-D-glucose 6-phosphate</text>
        <dbReference type="Rhea" id="RHEA:16249"/>
        <dbReference type="ChEBI" id="CHEBI:58225"/>
        <dbReference type="ChEBI" id="CHEBI:58247"/>
        <dbReference type="EC" id="5.1.3.15"/>
    </reaction>
</comment>
<evidence type="ECO:0000256" key="3">
    <source>
        <dbReference type="ARBA" id="ARBA00023235"/>
    </source>
</evidence>
<evidence type="ECO:0000256" key="1">
    <source>
        <dbReference type="ARBA" id="ARBA00001096"/>
    </source>
</evidence>
<dbReference type="GO" id="GO:0030246">
    <property type="term" value="F:carbohydrate binding"/>
    <property type="evidence" value="ECO:0007669"/>
    <property type="project" value="UniProtKB-UniRule"/>
</dbReference>
<dbReference type="AlphaFoldDB" id="A0A1W9KVJ7"/>
<dbReference type="InterPro" id="IPR014718">
    <property type="entry name" value="GH-type_carb-bd"/>
</dbReference>
<dbReference type="EMBL" id="MTEI01000003">
    <property type="protein sequence ID" value="OQW88601.1"/>
    <property type="molecule type" value="Genomic_DNA"/>
</dbReference>
<dbReference type="CDD" id="cd09020">
    <property type="entry name" value="D-hex-6-P-epi_like"/>
    <property type="match status" value="1"/>
</dbReference>
<dbReference type="PANTHER" id="PTHR11122">
    <property type="entry name" value="APOSPORY-ASSOCIATED PROTEIN C-RELATED"/>
    <property type="match status" value="1"/>
</dbReference>
<evidence type="ECO:0000313" key="7">
    <source>
        <dbReference type="Proteomes" id="UP000192505"/>
    </source>
</evidence>
<dbReference type="InterPro" id="IPR011013">
    <property type="entry name" value="Gal_mutarotase_sf_dom"/>
</dbReference>
<gene>
    <name evidence="6" type="ORF">BWK72_06315</name>
</gene>
<dbReference type="PIRSF" id="PIRSF016020">
    <property type="entry name" value="PHexose_mutarotase"/>
    <property type="match status" value="1"/>
</dbReference>
<dbReference type="EC" id="5.1.3.15" evidence="4"/>
<dbReference type="GO" id="GO:0005975">
    <property type="term" value="P:carbohydrate metabolic process"/>
    <property type="evidence" value="ECO:0007669"/>
    <property type="project" value="InterPro"/>
</dbReference>
<dbReference type="Pfam" id="PF01263">
    <property type="entry name" value="Aldose_epim"/>
    <property type="match status" value="1"/>
</dbReference>
<feature type="active site" evidence="5">
    <location>
        <position position="271"/>
    </location>
</feature>
<dbReference type="InterPro" id="IPR008183">
    <property type="entry name" value="Aldose_1/G6P_1-epimerase"/>
</dbReference>
<comment type="similarity">
    <text evidence="2 4">Belongs to the glucose-6-phosphate 1-epimerase family.</text>
</comment>